<reference evidence="1" key="1">
    <citation type="submission" date="2022-02" db="EMBL/GenBank/DDBJ databases">
        <title>Crop Bioprotection Bacillus Genome Sequencing.</title>
        <authorList>
            <person name="Dunlap C."/>
        </authorList>
    </citation>
    <scope>NUCLEOTIDE SEQUENCE</scope>
    <source>
        <strain evidence="1">T20C13</strain>
    </source>
</reference>
<gene>
    <name evidence="1" type="ORF">MOE99_11870</name>
</gene>
<organism evidence="1 2">
    <name type="scientific">Bacillus inaquosorum</name>
    <dbReference type="NCBI Taxonomy" id="483913"/>
    <lineage>
        <taxon>Bacteria</taxon>
        <taxon>Bacillati</taxon>
        <taxon>Bacillota</taxon>
        <taxon>Bacilli</taxon>
        <taxon>Bacillales</taxon>
        <taxon>Bacillaceae</taxon>
        <taxon>Bacillus</taxon>
    </lineage>
</organism>
<dbReference type="AlphaFoldDB" id="A0A9Q4ESB2"/>
<sequence length="252" mass="28927">MEQDNTLVEKLKLLDEGLRKELNQYKDIKEIIEGNDYVQILTEITPIVKFAKGVYDFSQEIKFSWFLKGFREEEKPLESQIQKLRKYISNRHRAEFIANTINGVLSANSSESCLIIGTILNSTLKQDSDISHEKLVCINALTSLFNHDINNLEKISDYVFKSRGSDAKSIIHEDVWSCCDNDEAGASSLYLTLDKCVSFQIVSREYETRTDSSIDVEFESVDVDTALDDYYVITSAGSLLFDYIKRIKSYYL</sequence>
<accession>A0A9Q4ESB2</accession>
<comment type="caution">
    <text evidence="1">The sequence shown here is derived from an EMBL/GenBank/DDBJ whole genome shotgun (WGS) entry which is preliminary data.</text>
</comment>
<name>A0A9Q4ESB2_9BACI</name>
<evidence type="ECO:0000313" key="2">
    <source>
        <dbReference type="Proteomes" id="UP001066278"/>
    </source>
</evidence>
<dbReference type="Proteomes" id="UP001066278">
    <property type="component" value="Unassembled WGS sequence"/>
</dbReference>
<dbReference type="GO" id="GO:0000428">
    <property type="term" value="C:DNA-directed RNA polymerase complex"/>
    <property type="evidence" value="ECO:0007669"/>
    <property type="project" value="UniProtKB-KW"/>
</dbReference>
<dbReference type="RefSeq" id="WP_268310073.1">
    <property type="nucleotide sequence ID" value="NZ_JALAXJ010000011.1"/>
</dbReference>
<keyword evidence="1" id="KW-0804">Transcription</keyword>
<protein>
    <submittedName>
        <fullName evidence="1">DNA-directed RNA polymerase</fullName>
    </submittedName>
</protein>
<proteinExistence type="predicted"/>
<evidence type="ECO:0000313" key="1">
    <source>
        <dbReference type="EMBL" id="MCY9230054.1"/>
    </source>
</evidence>
<dbReference type="EMBL" id="JALAXJ010000011">
    <property type="protein sequence ID" value="MCY9230054.1"/>
    <property type="molecule type" value="Genomic_DNA"/>
</dbReference>
<keyword evidence="1" id="KW-0240">DNA-directed RNA polymerase</keyword>